<keyword evidence="1" id="KW-0732">Signal</keyword>
<reference evidence="2 3" key="1">
    <citation type="journal article" date="2011" name="Science">
        <title>The Selaginella genome identifies genetic changes associated with the evolution of vascular plants.</title>
        <authorList>
            <person name="Banks J.A."/>
            <person name="Nishiyama T."/>
            <person name="Hasebe M."/>
            <person name="Bowman J.L."/>
            <person name="Gribskov M."/>
            <person name="dePamphilis C."/>
            <person name="Albert V.A."/>
            <person name="Aono N."/>
            <person name="Aoyama T."/>
            <person name="Ambrose B.A."/>
            <person name="Ashton N.W."/>
            <person name="Axtell M.J."/>
            <person name="Barker E."/>
            <person name="Barker M.S."/>
            <person name="Bennetzen J.L."/>
            <person name="Bonawitz N.D."/>
            <person name="Chapple C."/>
            <person name="Cheng C."/>
            <person name="Correa L.G."/>
            <person name="Dacre M."/>
            <person name="DeBarry J."/>
            <person name="Dreyer I."/>
            <person name="Elias M."/>
            <person name="Engstrom E.M."/>
            <person name="Estelle M."/>
            <person name="Feng L."/>
            <person name="Finet C."/>
            <person name="Floyd S.K."/>
            <person name="Frommer W.B."/>
            <person name="Fujita T."/>
            <person name="Gramzow L."/>
            <person name="Gutensohn M."/>
            <person name="Harholt J."/>
            <person name="Hattori M."/>
            <person name="Heyl A."/>
            <person name="Hirai T."/>
            <person name="Hiwatashi Y."/>
            <person name="Ishikawa M."/>
            <person name="Iwata M."/>
            <person name="Karol K.G."/>
            <person name="Koehler B."/>
            <person name="Kolukisaoglu U."/>
            <person name="Kubo M."/>
            <person name="Kurata T."/>
            <person name="Lalonde S."/>
            <person name="Li K."/>
            <person name="Li Y."/>
            <person name="Litt A."/>
            <person name="Lyons E."/>
            <person name="Manning G."/>
            <person name="Maruyama T."/>
            <person name="Michael T.P."/>
            <person name="Mikami K."/>
            <person name="Miyazaki S."/>
            <person name="Morinaga S."/>
            <person name="Murata T."/>
            <person name="Mueller-Roeber B."/>
            <person name="Nelson D.R."/>
            <person name="Obara M."/>
            <person name="Oguri Y."/>
            <person name="Olmstead R.G."/>
            <person name="Onodera N."/>
            <person name="Petersen B.L."/>
            <person name="Pils B."/>
            <person name="Prigge M."/>
            <person name="Rensing S.A."/>
            <person name="Riano-Pachon D.M."/>
            <person name="Roberts A.W."/>
            <person name="Sato Y."/>
            <person name="Scheller H.V."/>
            <person name="Schulz B."/>
            <person name="Schulz C."/>
            <person name="Shakirov E.V."/>
            <person name="Shibagaki N."/>
            <person name="Shinohara N."/>
            <person name="Shippen D.E."/>
            <person name="Soerensen I."/>
            <person name="Sotooka R."/>
            <person name="Sugimoto N."/>
            <person name="Sugita M."/>
            <person name="Sumikawa N."/>
            <person name="Tanurdzic M."/>
            <person name="Theissen G."/>
            <person name="Ulvskov P."/>
            <person name="Wakazuki S."/>
            <person name="Weng J.K."/>
            <person name="Willats W.W."/>
            <person name="Wipf D."/>
            <person name="Wolf P.G."/>
            <person name="Yang L."/>
            <person name="Zimmer A.D."/>
            <person name="Zhu Q."/>
            <person name="Mitros T."/>
            <person name="Hellsten U."/>
            <person name="Loque D."/>
            <person name="Otillar R."/>
            <person name="Salamov A."/>
            <person name="Schmutz J."/>
            <person name="Shapiro H."/>
            <person name="Lindquist E."/>
            <person name="Lucas S."/>
            <person name="Rokhsar D."/>
            <person name="Grigoriev I.V."/>
        </authorList>
    </citation>
    <scope>NUCLEOTIDE SEQUENCE [LARGE SCALE GENOMIC DNA]</scope>
</reference>
<name>D8S1X1_SELML</name>
<feature type="chain" id="PRO_5003122343" evidence="1">
    <location>
        <begin position="29"/>
        <end position="335"/>
    </location>
</feature>
<feature type="signal peptide" evidence="1">
    <location>
        <begin position="1"/>
        <end position="28"/>
    </location>
</feature>
<dbReference type="KEGG" id="smo:SELMODRAFT_417339"/>
<evidence type="ECO:0000313" key="2">
    <source>
        <dbReference type="EMBL" id="EFJ21528.1"/>
    </source>
</evidence>
<accession>D8S1X1</accession>
<evidence type="ECO:0000256" key="1">
    <source>
        <dbReference type="SAM" id="SignalP"/>
    </source>
</evidence>
<dbReference type="Proteomes" id="UP000001514">
    <property type="component" value="Unassembled WGS sequence"/>
</dbReference>
<gene>
    <name evidence="2" type="ORF">SELMODRAFT_417339</name>
</gene>
<organism evidence="3">
    <name type="scientific">Selaginella moellendorffii</name>
    <name type="common">Spikemoss</name>
    <dbReference type="NCBI Taxonomy" id="88036"/>
    <lineage>
        <taxon>Eukaryota</taxon>
        <taxon>Viridiplantae</taxon>
        <taxon>Streptophyta</taxon>
        <taxon>Embryophyta</taxon>
        <taxon>Tracheophyta</taxon>
        <taxon>Lycopodiopsida</taxon>
        <taxon>Selaginellales</taxon>
        <taxon>Selaginellaceae</taxon>
        <taxon>Selaginella</taxon>
    </lineage>
</organism>
<protein>
    <submittedName>
        <fullName evidence="2">Uncharacterized protein</fullName>
    </submittedName>
</protein>
<dbReference type="HOGENOM" id="CLU_830019_0_0_1"/>
<keyword evidence="3" id="KW-1185">Reference proteome</keyword>
<proteinExistence type="predicted"/>
<dbReference type="InParanoid" id="D8S1X1"/>
<dbReference type="EMBL" id="GL377599">
    <property type="protein sequence ID" value="EFJ21528.1"/>
    <property type="molecule type" value="Genomic_DNA"/>
</dbReference>
<dbReference type="PROSITE" id="PS51257">
    <property type="entry name" value="PROKAR_LIPOPROTEIN"/>
    <property type="match status" value="1"/>
</dbReference>
<dbReference type="AlphaFoldDB" id="D8S1X1"/>
<evidence type="ECO:0000313" key="3">
    <source>
        <dbReference type="Proteomes" id="UP000001514"/>
    </source>
</evidence>
<dbReference type="Gramene" id="EFJ21528">
    <property type="protein sequence ID" value="EFJ21528"/>
    <property type="gene ID" value="SELMODRAFT_417339"/>
</dbReference>
<sequence>MITARRRGASWPCLLAGCWFSTATLSKARREIVTPFSATALIRSSSIKLPFWSYQQSMTAVASKPAKSCIPARMLSGIISSSCALPLMEYGERVASRRSHPRQCRRHPYPGEVDRACVAASGAPLSAASGDPGPTFDLLVSCCRNRQSHRRLSLEEKPDWMLEMCFLYNVPGSRHRESVKLVPLDYDMPLEDSFLHKSFIVTNKDFAVATKDRSSMTNSPITIKFRMVRTRKDNLATLSISYNSPDSLAISAVATRKFLRRSMCVSSTSYMLTPCVKTILQIQVGVYDREMSKDKLMASFGNFETSLAPGAFWRVPMSGLTSAVKVHSSSFTSLA</sequence>